<feature type="compositionally biased region" description="Low complexity" evidence="1">
    <location>
        <begin position="547"/>
        <end position="566"/>
    </location>
</feature>
<dbReference type="OrthoDB" id="200970at2759"/>
<comment type="caution">
    <text evidence="2">The sequence shown here is derived from an EMBL/GenBank/DDBJ whole genome shotgun (WGS) entry which is preliminary data.</text>
</comment>
<dbReference type="Proteomes" id="UP001165122">
    <property type="component" value="Unassembled WGS sequence"/>
</dbReference>
<feature type="compositionally biased region" description="Acidic residues" evidence="1">
    <location>
        <begin position="245"/>
        <end position="263"/>
    </location>
</feature>
<feature type="compositionally biased region" description="Polar residues" evidence="1">
    <location>
        <begin position="293"/>
        <end position="317"/>
    </location>
</feature>
<proteinExistence type="predicted"/>
<protein>
    <submittedName>
        <fullName evidence="2">Uncharacterized protein</fullName>
    </submittedName>
</protein>
<feature type="compositionally biased region" description="Basic and acidic residues" evidence="1">
    <location>
        <begin position="474"/>
        <end position="485"/>
    </location>
</feature>
<organism evidence="2 3">
    <name type="scientific">Triparma laevis f. longispina</name>
    <dbReference type="NCBI Taxonomy" id="1714387"/>
    <lineage>
        <taxon>Eukaryota</taxon>
        <taxon>Sar</taxon>
        <taxon>Stramenopiles</taxon>
        <taxon>Ochrophyta</taxon>
        <taxon>Bolidophyceae</taxon>
        <taxon>Parmales</taxon>
        <taxon>Triparmaceae</taxon>
        <taxon>Triparma</taxon>
    </lineage>
</organism>
<name>A0A9W7F4V3_9STRA</name>
<dbReference type="AlphaFoldDB" id="A0A9W7F4V3"/>
<sequence>MSTNVLSVKDKRAIRVFLDRFDTPTQSSASAMTLLYGLSALLSSHGLKHISQITSLDNITLSQRKRVIAALESEPVGRRYWNGKPDASKRPPMKTSHKNYNRKTVIKSYPFTDPSSADRVIRRNLPHKDMETKARLYACMNDYGVQPLITLNSKIRSNVINQAYREFNFAVQGLNKSDVKEALRWCGAIGEDLGARVQALLRRVEEGGKGFFKFEEWCEVVEEAVEGDVRDKEEEREDFFHPDEPEVNFVEEDVEEEEEEEETQLPPPPPPKNPRSQIVGGNVIPWDGKGTCRTANMPSTPDNFPQKLNQDSSSNVPKSYIPKSKKDRWQIDRNHALQRRAKIAASRDAENSMVYGRAQLGGLRKAKTPKNDAGRKHLRGIIKEGREIKMRANQGKGDSLGSSVLSADLEKGRTTPLRSMWESKKGGVAQEAVKNAENFLKTNLAMEVGGSEASTDVDFRERLNELTDPNLEANVRKEKEKERRRPPLSGWIGDYSSDTSFHRKPSGWTKPREETSRDTSSASGNSSWNFTKIVDKTASSGSDLNLSKVSSTKISNSNSGSSVSSSEIYTRDALVMASPGSEGTGGSKTPELSPDSTT</sequence>
<reference evidence="3" key="1">
    <citation type="journal article" date="2023" name="Commun. Biol.">
        <title>Genome analysis of Parmales, the sister group of diatoms, reveals the evolutionary specialization of diatoms from phago-mixotrophs to photoautotrophs.</title>
        <authorList>
            <person name="Ban H."/>
            <person name="Sato S."/>
            <person name="Yoshikawa S."/>
            <person name="Yamada K."/>
            <person name="Nakamura Y."/>
            <person name="Ichinomiya M."/>
            <person name="Sato N."/>
            <person name="Blanc-Mathieu R."/>
            <person name="Endo H."/>
            <person name="Kuwata A."/>
            <person name="Ogata H."/>
        </authorList>
    </citation>
    <scope>NUCLEOTIDE SEQUENCE [LARGE SCALE GENOMIC DNA]</scope>
    <source>
        <strain evidence="3">NIES 3700</strain>
    </source>
</reference>
<dbReference type="EMBL" id="BRXW01000034">
    <property type="protein sequence ID" value="GMI01493.1"/>
    <property type="molecule type" value="Genomic_DNA"/>
</dbReference>
<feature type="region of interest" description="Disordered" evidence="1">
    <location>
        <begin position="227"/>
        <end position="328"/>
    </location>
</feature>
<evidence type="ECO:0000256" key="1">
    <source>
        <dbReference type="SAM" id="MobiDB-lite"/>
    </source>
</evidence>
<feature type="compositionally biased region" description="Basic and acidic residues" evidence="1">
    <location>
        <begin position="227"/>
        <end position="244"/>
    </location>
</feature>
<keyword evidence="3" id="KW-1185">Reference proteome</keyword>
<feature type="region of interest" description="Disordered" evidence="1">
    <location>
        <begin position="445"/>
        <end position="598"/>
    </location>
</feature>
<accession>A0A9W7F4V3</accession>
<feature type="compositionally biased region" description="Polar residues" evidence="1">
    <location>
        <begin position="518"/>
        <end position="530"/>
    </location>
</feature>
<feature type="region of interest" description="Disordered" evidence="1">
    <location>
        <begin position="392"/>
        <end position="427"/>
    </location>
</feature>
<evidence type="ECO:0000313" key="3">
    <source>
        <dbReference type="Proteomes" id="UP001165122"/>
    </source>
</evidence>
<gene>
    <name evidence="2" type="ORF">TrLO_g4936</name>
</gene>
<evidence type="ECO:0000313" key="2">
    <source>
        <dbReference type="EMBL" id="GMI01493.1"/>
    </source>
</evidence>